<gene>
    <name evidence="4" type="ORF">EXIGLDRAFT_566281</name>
</gene>
<feature type="non-terminal residue" evidence="4">
    <location>
        <position position="1"/>
    </location>
</feature>
<organism evidence="4 5">
    <name type="scientific">Exidia glandulosa HHB12029</name>
    <dbReference type="NCBI Taxonomy" id="1314781"/>
    <lineage>
        <taxon>Eukaryota</taxon>
        <taxon>Fungi</taxon>
        <taxon>Dikarya</taxon>
        <taxon>Basidiomycota</taxon>
        <taxon>Agaricomycotina</taxon>
        <taxon>Agaricomycetes</taxon>
        <taxon>Auriculariales</taxon>
        <taxon>Exidiaceae</taxon>
        <taxon>Exidia</taxon>
    </lineage>
</organism>
<evidence type="ECO:0000313" key="4">
    <source>
        <dbReference type="EMBL" id="KZV89846.1"/>
    </source>
</evidence>
<evidence type="ECO:0000256" key="3">
    <source>
        <dbReference type="PROSITE-ProRule" id="PRU00221"/>
    </source>
</evidence>
<evidence type="ECO:0000313" key="5">
    <source>
        <dbReference type="Proteomes" id="UP000077266"/>
    </source>
</evidence>
<dbReference type="PANTHER" id="PTHR19848">
    <property type="entry name" value="WD40 REPEAT PROTEIN"/>
    <property type="match status" value="1"/>
</dbReference>
<dbReference type="InterPro" id="IPR015943">
    <property type="entry name" value="WD40/YVTN_repeat-like_dom_sf"/>
</dbReference>
<keyword evidence="2" id="KW-0677">Repeat</keyword>
<feature type="repeat" description="WD" evidence="3">
    <location>
        <begin position="75"/>
        <end position="116"/>
    </location>
</feature>
<evidence type="ECO:0000256" key="2">
    <source>
        <dbReference type="ARBA" id="ARBA00022737"/>
    </source>
</evidence>
<name>A0A165G1H8_EXIGL</name>
<dbReference type="SMART" id="SM00320">
    <property type="entry name" value="WD40"/>
    <property type="match status" value="3"/>
</dbReference>
<dbReference type="InterPro" id="IPR001680">
    <property type="entry name" value="WD40_rpt"/>
</dbReference>
<dbReference type="Proteomes" id="UP000077266">
    <property type="component" value="Unassembled WGS sequence"/>
</dbReference>
<reference evidence="4 5" key="1">
    <citation type="journal article" date="2016" name="Mol. Biol. Evol.">
        <title>Comparative Genomics of Early-Diverging Mushroom-Forming Fungi Provides Insights into the Origins of Lignocellulose Decay Capabilities.</title>
        <authorList>
            <person name="Nagy L.G."/>
            <person name="Riley R."/>
            <person name="Tritt A."/>
            <person name="Adam C."/>
            <person name="Daum C."/>
            <person name="Floudas D."/>
            <person name="Sun H."/>
            <person name="Yadav J.S."/>
            <person name="Pangilinan J."/>
            <person name="Larsson K.H."/>
            <person name="Matsuura K."/>
            <person name="Barry K."/>
            <person name="Labutti K."/>
            <person name="Kuo R."/>
            <person name="Ohm R.A."/>
            <person name="Bhattacharya S.S."/>
            <person name="Shirouzu T."/>
            <person name="Yoshinaga Y."/>
            <person name="Martin F.M."/>
            <person name="Grigoriev I.V."/>
            <person name="Hibbett D.S."/>
        </authorList>
    </citation>
    <scope>NUCLEOTIDE SEQUENCE [LARGE SCALE GENOMIC DNA]</scope>
    <source>
        <strain evidence="4 5">HHB12029</strain>
    </source>
</reference>
<dbReference type="OrthoDB" id="538223at2759"/>
<feature type="repeat" description="WD" evidence="3">
    <location>
        <begin position="33"/>
        <end position="74"/>
    </location>
</feature>
<dbReference type="InterPro" id="IPR019775">
    <property type="entry name" value="WD40_repeat_CS"/>
</dbReference>
<feature type="repeat" description="WD" evidence="3">
    <location>
        <begin position="121"/>
        <end position="154"/>
    </location>
</feature>
<dbReference type="EMBL" id="KV426062">
    <property type="protein sequence ID" value="KZV89846.1"/>
    <property type="molecule type" value="Genomic_DNA"/>
</dbReference>
<evidence type="ECO:0000256" key="1">
    <source>
        <dbReference type="ARBA" id="ARBA00022574"/>
    </source>
</evidence>
<proteinExistence type="predicted"/>
<dbReference type="InParanoid" id="A0A165G1H8"/>
<sequence length="154" mass="16604">AFSWDESFVVAGMRNHSISVWSILSRDQTLGPLAGHDDEIRAVAFSFDGTYLISGSEDCNVRIWCAQTGAAIAILTGHTGGVTCLSVSPVHARVASGSRDRSIVIWDLTEHTPVRRLCDDGELHSRGVTGLAWSPDGRRLISGSSDGVIRVWDP</sequence>
<dbReference type="PANTHER" id="PTHR19848:SF8">
    <property type="entry name" value="F-BOX AND WD REPEAT DOMAIN CONTAINING 7"/>
    <property type="match status" value="1"/>
</dbReference>
<dbReference type="PROSITE" id="PS50082">
    <property type="entry name" value="WD_REPEATS_2"/>
    <property type="match status" value="3"/>
</dbReference>
<dbReference type="Gene3D" id="2.130.10.10">
    <property type="entry name" value="YVTN repeat-like/Quinoprotein amine dehydrogenase"/>
    <property type="match status" value="2"/>
</dbReference>
<dbReference type="PRINTS" id="PR00320">
    <property type="entry name" value="GPROTEINBRPT"/>
</dbReference>
<keyword evidence="5" id="KW-1185">Reference proteome</keyword>
<accession>A0A165G1H8</accession>
<dbReference type="Pfam" id="PF00400">
    <property type="entry name" value="WD40"/>
    <property type="match status" value="3"/>
</dbReference>
<dbReference type="SUPFAM" id="SSF50978">
    <property type="entry name" value="WD40 repeat-like"/>
    <property type="match status" value="1"/>
</dbReference>
<protein>
    <submittedName>
        <fullName evidence="4">WD40 repeat-like protein</fullName>
    </submittedName>
</protein>
<dbReference type="InterPro" id="IPR036322">
    <property type="entry name" value="WD40_repeat_dom_sf"/>
</dbReference>
<dbReference type="STRING" id="1314781.A0A165G1H8"/>
<dbReference type="AlphaFoldDB" id="A0A165G1H8"/>
<dbReference type="PROSITE" id="PS50294">
    <property type="entry name" value="WD_REPEATS_REGION"/>
    <property type="match status" value="3"/>
</dbReference>
<keyword evidence="1 3" id="KW-0853">WD repeat</keyword>
<feature type="non-terminal residue" evidence="4">
    <location>
        <position position="154"/>
    </location>
</feature>
<dbReference type="InterPro" id="IPR020472">
    <property type="entry name" value="WD40_PAC1"/>
</dbReference>
<dbReference type="PROSITE" id="PS00678">
    <property type="entry name" value="WD_REPEATS_1"/>
    <property type="match status" value="1"/>
</dbReference>